<feature type="coiled-coil region" evidence="1">
    <location>
        <begin position="3"/>
        <end position="51"/>
    </location>
</feature>
<evidence type="ECO:0000313" key="2">
    <source>
        <dbReference type="EMBL" id="KAK8008220.1"/>
    </source>
</evidence>
<reference evidence="2 3" key="1">
    <citation type="submission" date="2023-01" db="EMBL/GenBank/DDBJ databases">
        <title>Analysis of 21 Apiospora genomes using comparative genomics revels a genus with tremendous synthesis potential of carbohydrate active enzymes and secondary metabolites.</title>
        <authorList>
            <person name="Sorensen T."/>
        </authorList>
    </citation>
    <scope>NUCLEOTIDE SEQUENCE [LARGE SCALE GENOMIC DNA]</scope>
    <source>
        <strain evidence="2 3">CBS 20057</strain>
    </source>
</reference>
<evidence type="ECO:0000313" key="3">
    <source>
        <dbReference type="Proteomes" id="UP001396898"/>
    </source>
</evidence>
<comment type="caution">
    <text evidence="2">The sequence shown here is derived from an EMBL/GenBank/DDBJ whole genome shotgun (WGS) entry which is preliminary data.</text>
</comment>
<evidence type="ECO:0000256" key="1">
    <source>
        <dbReference type="SAM" id="Coils"/>
    </source>
</evidence>
<gene>
    <name evidence="2" type="ORF">PG991_010771</name>
</gene>
<dbReference type="Proteomes" id="UP001396898">
    <property type="component" value="Unassembled WGS sequence"/>
</dbReference>
<accession>A0ABR1RCJ2</accession>
<proteinExistence type="predicted"/>
<name>A0ABR1RCJ2_9PEZI</name>
<keyword evidence="3" id="KW-1185">Reference proteome</keyword>
<organism evidence="2 3">
    <name type="scientific">Apiospora marii</name>
    <dbReference type="NCBI Taxonomy" id="335849"/>
    <lineage>
        <taxon>Eukaryota</taxon>
        <taxon>Fungi</taxon>
        <taxon>Dikarya</taxon>
        <taxon>Ascomycota</taxon>
        <taxon>Pezizomycotina</taxon>
        <taxon>Sordariomycetes</taxon>
        <taxon>Xylariomycetidae</taxon>
        <taxon>Amphisphaeriales</taxon>
        <taxon>Apiosporaceae</taxon>
        <taxon>Apiospora</taxon>
    </lineage>
</organism>
<sequence length="305" mass="34649">MRVEELTSDVKTKDREVQIWRDEVEEKEKQLQTLNHELQVKEQRLRKFQDMALAPRGFAQTLPDSTVQQKYLELTVAIKNFIMEYKRNIPLHSTEGTTKLNKDQNAFLQTLIENGKYRGTAKLRLQGKMFDLLFAELFDVRPYGLLDGNLEDGLVTSEKLLEKMHARDNIDKFVHWRRASPDCASVLEQRDLAGEVAQTIGAFLRPFVDLNDKSEKALLGVCARAAELNNIFRGADGIFTVLRAAPDQETDTRLYDVVDEERTARDGLVGQTACCIFGALVKNVAAQPSGRPMDPRFKGTVVVYK</sequence>
<keyword evidence="1" id="KW-0175">Coiled coil</keyword>
<protein>
    <submittedName>
        <fullName evidence="2">Uncharacterized protein</fullName>
    </submittedName>
</protein>
<dbReference type="EMBL" id="JAQQWI010000016">
    <property type="protein sequence ID" value="KAK8008220.1"/>
    <property type="molecule type" value="Genomic_DNA"/>
</dbReference>